<dbReference type="InterPro" id="IPR007871">
    <property type="entry name" value="Methyltransferase_TRM13"/>
</dbReference>
<protein>
    <recommendedName>
        <fullName evidence="1">tRNA:m(4)X modification enzyme TRM13</fullName>
        <ecNumber evidence="1">2.1.1.225</ecNumber>
    </recommendedName>
</protein>
<comment type="caution">
    <text evidence="4">The sequence shown here is derived from an EMBL/GenBank/DDBJ whole genome shotgun (WGS) entry which is preliminary data.</text>
</comment>
<dbReference type="GO" id="GO:0106050">
    <property type="term" value="F:tRNA 2'-O-methyltransferase activity"/>
    <property type="evidence" value="ECO:0007669"/>
    <property type="project" value="UniProtKB-UniRule"/>
</dbReference>
<evidence type="ECO:0000313" key="5">
    <source>
        <dbReference type="Proteomes" id="UP000593567"/>
    </source>
</evidence>
<dbReference type="AlphaFoldDB" id="A0A7J7K7Y0"/>
<dbReference type="PANTHER" id="PTHR12998:SF0">
    <property type="entry name" value="TRNA:M(4)X MODIFICATION ENZYME TRM13 HOMOLOG"/>
    <property type="match status" value="1"/>
</dbReference>
<keyword evidence="1" id="KW-0819">tRNA processing</keyword>
<keyword evidence="1" id="KW-0949">S-adenosyl-L-methionine</keyword>
<dbReference type="GO" id="GO:0030488">
    <property type="term" value="P:tRNA methylation"/>
    <property type="evidence" value="ECO:0007669"/>
    <property type="project" value="InterPro"/>
</dbReference>
<comment type="catalytic activity">
    <reaction evidence="1">
        <text>cytidine(4) in tRNA(Pro) + S-adenosyl-L-methionine = 2'-O-methylcytidine(4) in tRNA(Pro) + S-adenosyl-L-homocysteine + H(+)</text>
        <dbReference type="Rhea" id="RHEA:32767"/>
        <dbReference type="Rhea" id="RHEA-COMP:10397"/>
        <dbReference type="Rhea" id="RHEA-COMP:10398"/>
        <dbReference type="ChEBI" id="CHEBI:15378"/>
        <dbReference type="ChEBI" id="CHEBI:57856"/>
        <dbReference type="ChEBI" id="CHEBI:59789"/>
        <dbReference type="ChEBI" id="CHEBI:74495"/>
        <dbReference type="ChEBI" id="CHEBI:82748"/>
        <dbReference type="EC" id="2.1.1.225"/>
    </reaction>
</comment>
<dbReference type="Pfam" id="PF05206">
    <property type="entry name" value="TRM13"/>
    <property type="match status" value="1"/>
</dbReference>
<dbReference type="EC" id="2.1.1.225" evidence="1"/>
<dbReference type="Proteomes" id="UP000593567">
    <property type="component" value="Unassembled WGS sequence"/>
</dbReference>
<proteinExistence type="inferred from homology"/>
<evidence type="ECO:0000259" key="3">
    <source>
        <dbReference type="Pfam" id="PF05206"/>
    </source>
</evidence>
<dbReference type="InterPro" id="IPR039044">
    <property type="entry name" value="Trm13"/>
</dbReference>
<keyword evidence="1" id="KW-0479">Metal-binding</keyword>
<comment type="catalytic activity">
    <reaction evidence="1">
        <text>adenosine(4) in tRNA(His) + S-adenosyl-L-methionine = 2'-O-methyladenosine(4) in tRNA(His) + S-adenosyl-L-homocysteine + H(+)</text>
        <dbReference type="Rhea" id="RHEA:43196"/>
        <dbReference type="Rhea" id="RHEA-COMP:10401"/>
        <dbReference type="Rhea" id="RHEA-COMP:10402"/>
        <dbReference type="ChEBI" id="CHEBI:15378"/>
        <dbReference type="ChEBI" id="CHEBI:57856"/>
        <dbReference type="ChEBI" id="CHEBI:59789"/>
        <dbReference type="ChEBI" id="CHEBI:74411"/>
        <dbReference type="ChEBI" id="CHEBI:74477"/>
        <dbReference type="EC" id="2.1.1.225"/>
    </reaction>
</comment>
<evidence type="ECO:0000313" key="4">
    <source>
        <dbReference type="EMBL" id="KAF6034323.1"/>
    </source>
</evidence>
<evidence type="ECO:0000256" key="1">
    <source>
        <dbReference type="RuleBase" id="RU367103"/>
    </source>
</evidence>
<feature type="region of interest" description="Disordered" evidence="2">
    <location>
        <begin position="74"/>
        <end position="94"/>
    </location>
</feature>
<keyword evidence="1" id="KW-0489">Methyltransferase</keyword>
<sequence length="94" mass="10414">MLALVYKHYVDTVYSFWTSDEREKIGLQCKRVIDAGRASYLRQLGYKATLVEFVGKAVSLENVMLVATPAGTQTISTPTTTTGNQQLAENELLV</sequence>
<keyword evidence="1" id="KW-0808">Transferase</keyword>
<evidence type="ECO:0000256" key="2">
    <source>
        <dbReference type="SAM" id="MobiDB-lite"/>
    </source>
</evidence>
<dbReference type="EMBL" id="VXIV02001102">
    <property type="protein sequence ID" value="KAF6034323.1"/>
    <property type="molecule type" value="Genomic_DNA"/>
</dbReference>
<name>A0A7J7K7Y0_BUGNE</name>
<accession>A0A7J7K7Y0</accession>
<keyword evidence="1" id="KW-0862">Zinc</keyword>
<organism evidence="4 5">
    <name type="scientific">Bugula neritina</name>
    <name type="common">Brown bryozoan</name>
    <name type="synonym">Sertularia neritina</name>
    <dbReference type="NCBI Taxonomy" id="10212"/>
    <lineage>
        <taxon>Eukaryota</taxon>
        <taxon>Metazoa</taxon>
        <taxon>Spiralia</taxon>
        <taxon>Lophotrochozoa</taxon>
        <taxon>Bryozoa</taxon>
        <taxon>Gymnolaemata</taxon>
        <taxon>Cheilostomatida</taxon>
        <taxon>Flustrina</taxon>
        <taxon>Buguloidea</taxon>
        <taxon>Bugulidae</taxon>
        <taxon>Bugula</taxon>
    </lineage>
</organism>
<dbReference type="OrthoDB" id="4214675at2759"/>
<feature type="domain" description="Methyltransferase TRM13" evidence="3">
    <location>
        <begin position="16"/>
        <end position="67"/>
    </location>
</feature>
<comment type="function">
    <text evidence="1">tRNA methylase which 2'-O-methylates cytidine(4) in tRNA(Pro) and tRNA(Gly)(GCC), and adenosine(4) in tRNA(His).</text>
</comment>
<dbReference type="PANTHER" id="PTHR12998">
    <property type="entry name" value="TRNA:M(4)X MODIFICATION ENZYME TRM13 HOMOLOG"/>
    <property type="match status" value="1"/>
</dbReference>
<keyword evidence="1" id="KW-0863">Zinc-finger</keyword>
<comment type="catalytic activity">
    <reaction evidence="1">
        <text>cytidine(4) in tRNA(Gly)(GCC) + S-adenosyl-L-methionine = 2'-O-methylcytidine(4) in tRNA(Gly)(GCC) + S-adenosyl-L-homocysteine + H(+)</text>
        <dbReference type="Rhea" id="RHEA:43192"/>
        <dbReference type="Rhea" id="RHEA-COMP:10399"/>
        <dbReference type="Rhea" id="RHEA-COMP:10400"/>
        <dbReference type="ChEBI" id="CHEBI:15378"/>
        <dbReference type="ChEBI" id="CHEBI:57856"/>
        <dbReference type="ChEBI" id="CHEBI:59789"/>
        <dbReference type="ChEBI" id="CHEBI:74495"/>
        <dbReference type="ChEBI" id="CHEBI:82748"/>
        <dbReference type="EC" id="2.1.1.225"/>
    </reaction>
</comment>
<gene>
    <name evidence="4" type="ORF">EB796_007365</name>
</gene>
<dbReference type="GO" id="GO:0008270">
    <property type="term" value="F:zinc ion binding"/>
    <property type="evidence" value="ECO:0007669"/>
    <property type="project" value="UniProtKB-KW"/>
</dbReference>
<keyword evidence="5" id="KW-1185">Reference proteome</keyword>
<comment type="similarity">
    <text evidence="1">Belongs to the methyltransferase TRM13 family.</text>
</comment>
<reference evidence="4" key="1">
    <citation type="submission" date="2020-06" db="EMBL/GenBank/DDBJ databases">
        <title>Draft genome of Bugula neritina, a colonial animal packing powerful symbionts and potential medicines.</title>
        <authorList>
            <person name="Rayko M."/>
        </authorList>
    </citation>
    <scope>NUCLEOTIDE SEQUENCE [LARGE SCALE GENOMIC DNA]</scope>
    <source>
        <strain evidence="4">Kwan_BN1</strain>
    </source>
</reference>